<feature type="region of interest" description="Disordered" evidence="1">
    <location>
        <begin position="1"/>
        <end position="39"/>
    </location>
</feature>
<reference evidence="2" key="1">
    <citation type="submission" date="2015-01" db="EMBL/GenBank/DDBJ databases">
        <title>The Genome Sequence of Cladophialophora bantiana CBS 173.52.</title>
        <authorList>
            <consortium name="The Broad Institute Genomics Platform"/>
            <person name="Cuomo C."/>
            <person name="de Hoog S."/>
            <person name="Gorbushina A."/>
            <person name="Stielow B."/>
            <person name="Teixiera M."/>
            <person name="Abouelleil A."/>
            <person name="Chapman S.B."/>
            <person name="Priest M."/>
            <person name="Young S.K."/>
            <person name="Wortman J."/>
            <person name="Nusbaum C."/>
            <person name="Birren B."/>
        </authorList>
    </citation>
    <scope>NUCLEOTIDE SEQUENCE [LARGE SCALE GENOMIC DNA]</scope>
    <source>
        <strain evidence="2">CBS 173.52</strain>
    </source>
</reference>
<protein>
    <submittedName>
        <fullName evidence="2">Uncharacterized protein</fullName>
    </submittedName>
</protein>
<evidence type="ECO:0000313" key="2">
    <source>
        <dbReference type="EMBL" id="KIW87867.1"/>
    </source>
</evidence>
<dbReference type="RefSeq" id="XP_016614536.1">
    <property type="nucleotide sequence ID" value="XM_016769163.1"/>
</dbReference>
<proteinExistence type="predicted"/>
<dbReference type="HOGENOM" id="CLU_2413076_0_0_1"/>
<evidence type="ECO:0000313" key="3">
    <source>
        <dbReference type="Proteomes" id="UP000053789"/>
    </source>
</evidence>
<keyword evidence="3" id="KW-1185">Reference proteome</keyword>
<feature type="compositionally biased region" description="Polar residues" evidence="1">
    <location>
        <begin position="78"/>
        <end position="92"/>
    </location>
</feature>
<dbReference type="AlphaFoldDB" id="A0A0D2FMC8"/>
<gene>
    <name evidence="2" type="ORF">Z519_11451</name>
</gene>
<organism evidence="2 3">
    <name type="scientific">Cladophialophora bantiana (strain ATCC 10958 / CBS 173.52 / CDC B-1940 / NIH 8579)</name>
    <name type="common">Xylohypha bantiana</name>
    <dbReference type="NCBI Taxonomy" id="1442370"/>
    <lineage>
        <taxon>Eukaryota</taxon>
        <taxon>Fungi</taxon>
        <taxon>Dikarya</taxon>
        <taxon>Ascomycota</taxon>
        <taxon>Pezizomycotina</taxon>
        <taxon>Eurotiomycetes</taxon>
        <taxon>Chaetothyriomycetidae</taxon>
        <taxon>Chaetothyriales</taxon>
        <taxon>Herpotrichiellaceae</taxon>
        <taxon>Cladophialophora</taxon>
    </lineage>
</organism>
<accession>A0A0D2FMC8</accession>
<dbReference type="VEuPathDB" id="FungiDB:Z519_11451"/>
<dbReference type="GeneID" id="27704379"/>
<sequence>MSRRNEGQSYRQRLYGQRGRVEQSGSLEEDQDPRGRNFENLRVVMGREIARNGEMKFRRGGQENQNICKGCKRKGRNKQQATAHQQSAEEFQ</sequence>
<dbReference type="Proteomes" id="UP000053789">
    <property type="component" value="Unassembled WGS sequence"/>
</dbReference>
<name>A0A0D2FMC8_CLAB1</name>
<evidence type="ECO:0000256" key="1">
    <source>
        <dbReference type="SAM" id="MobiDB-lite"/>
    </source>
</evidence>
<dbReference type="EMBL" id="KN847001">
    <property type="protein sequence ID" value="KIW87867.1"/>
    <property type="molecule type" value="Genomic_DNA"/>
</dbReference>
<feature type="region of interest" description="Disordered" evidence="1">
    <location>
        <begin position="56"/>
        <end position="92"/>
    </location>
</feature>